<keyword evidence="3 6" id="KW-0812">Transmembrane</keyword>
<dbReference type="EMBL" id="JAEMUH010000002">
    <property type="protein sequence ID" value="MBJ7549444.1"/>
    <property type="molecule type" value="Genomic_DNA"/>
</dbReference>
<evidence type="ECO:0000259" key="7">
    <source>
        <dbReference type="Pfam" id="PF03772"/>
    </source>
</evidence>
<name>A0ABS0Z776_9GAMM</name>
<feature type="transmembrane region" description="Helical" evidence="6">
    <location>
        <begin position="186"/>
        <end position="203"/>
    </location>
</feature>
<evidence type="ECO:0000256" key="6">
    <source>
        <dbReference type="SAM" id="Phobius"/>
    </source>
</evidence>
<sequence length="557" mass="64309">MISISLVSLIINNIWQEKLTTTNLFYISVSEQCWFSPTVTESLNILVKTAYASHKYALCQEGGERESSIKVKPNFADPFGDYRQRLAFAKHVDALVILYGNSFEKKADMEALTKLPSWRFAYSIVKGDRSTWSQRDRWLINYFGITHLFVVSGLHIGFVCILALSLSQCIWKVLTNYSLLLSFRRAHLDILIASPMVFGYAIWSGAGEPVIRAAFMVLVVLSVRGCGLQTSVFKVLQCCGWGMLLYWPGKILDPSFWLSFSFVALICLLVNRIAENQFKLKFLKMQFLLSAFAMLLLFGWQDELSVLTILINLVMVPFVAFVWFPITWLALLEYSFFQSTKLYEVFDWLMVLSYSWLEPFIFRGPSLLLQQNPSTWLKLLLLVLAYYFVLWLPSKRGWVGLLVVFFVPLVFTQESQFKRVWNIDANLTFNEWVEDGRSYYFHSSRVSRIDQMVFVLNPSDTHLAQAAIRENWQYVVLLNSRIDEQELLRSMGVKVLTIREGERVYFRFSNGLWKVHSSDCYHLLNVWKTVACENAELLESVLNYSALETGGLGVRAF</sequence>
<gene>
    <name evidence="8" type="ORF">JHD44_02020</name>
</gene>
<dbReference type="RefSeq" id="WP_199460589.1">
    <property type="nucleotide sequence ID" value="NZ_JAEMUH010000002.1"/>
</dbReference>
<evidence type="ECO:0000256" key="1">
    <source>
        <dbReference type="ARBA" id="ARBA00004651"/>
    </source>
</evidence>
<dbReference type="InterPro" id="IPR004477">
    <property type="entry name" value="ComEC_N"/>
</dbReference>
<evidence type="ECO:0000256" key="4">
    <source>
        <dbReference type="ARBA" id="ARBA00022989"/>
    </source>
</evidence>
<evidence type="ECO:0000256" key="2">
    <source>
        <dbReference type="ARBA" id="ARBA00022475"/>
    </source>
</evidence>
<feature type="transmembrane region" description="Helical" evidence="6">
    <location>
        <begin position="342"/>
        <end position="362"/>
    </location>
</feature>
<evidence type="ECO:0000313" key="8">
    <source>
        <dbReference type="EMBL" id="MBJ7549444.1"/>
    </source>
</evidence>
<keyword evidence="4 6" id="KW-1133">Transmembrane helix</keyword>
<keyword evidence="2" id="KW-1003">Cell membrane</keyword>
<protein>
    <submittedName>
        <fullName evidence="8">ComEC/Rec2 family competence protein</fullName>
    </submittedName>
</protein>
<keyword evidence="9" id="KW-1185">Reference proteome</keyword>
<keyword evidence="5 6" id="KW-0472">Membrane</keyword>
<feature type="transmembrane region" description="Helical" evidence="6">
    <location>
        <begin position="251"/>
        <end position="270"/>
    </location>
</feature>
<accession>A0ABS0Z776</accession>
<evidence type="ECO:0000256" key="3">
    <source>
        <dbReference type="ARBA" id="ARBA00022692"/>
    </source>
</evidence>
<feature type="transmembrane region" description="Helical" evidence="6">
    <location>
        <begin position="306"/>
        <end position="330"/>
    </location>
</feature>
<dbReference type="Proteomes" id="UP000598488">
    <property type="component" value="Unassembled WGS sequence"/>
</dbReference>
<feature type="transmembrane region" description="Helical" evidence="6">
    <location>
        <begin position="374"/>
        <end position="392"/>
    </location>
</feature>
<evidence type="ECO:0000256" key="5">
    <source>
        <dbReference type="ARBA" id="ARBA00023136"/>
    </source>
</evidence>
<comment type="caution">
    <text evidence="8">The sequence shown here is derived from an EMBL/GenBank/DDBJ whole genome shotgun (WGS) entry which is preliminary data.</text>
</comment>
<dbReference type="InterPro" id="IPR052159">
    <property type="entry name" value="Competence_DNA_uptake"/>
</dbReference>
<reference evidence="8 9" key="1">
    <citation type="submission" date="2020-12" db="EMBL/GenBank/DDBJ databases">
        <title>Comparative genome analysis of fungal antagonists Marinomonas ostreistagni 398 and M. spartinae 468.</title>
        <authorList>
            <person name="Fields J.L."/>
            <person name="Mavrodi O.V."/>
            <person name="Biber P.D."/>
            <person name="Indest K.J."/>
            <person name="Mavrodi D.V."/>
        </authorList>
    </citation>
    <scope>NUCLEOTIDE SEQUENCE [LARGE SCALE GENOMIC DNA]</scope>
    <source>
        <strain evidence="8 9">USM7</strain>
    </source>
</reference>
<comment type="subcellular location">
    <subcellularLocation>
        <location evidence="1">Cell membrane</location>
        <topology evidence="1">Multi-pass membrane protein</topology>
    </subcellularLocation>
</comment>
<evidence type="ECO:0000313" key="9">
    <source>
        <dbReference type="Proteomes" id="UP000598488"/>
    </source>
</evidence>
<feature type="transmembrane region" description="Helical" evidence="6">
    <location>
        <begin position="282"/>
        <end position="300"/>
    </location>
</feature>
<dbReference type="PANTHER" id="PTHR30619">
    <property type="entry name" value="DNA INTERNALIZATION/COMPETENCE PROTEIN COMEC/REC2"/>
    <property type="match status" value="1"/>
</dbReference>
<feature type="transmembrane region" description="Helical" evidence="6">
    <location>
        <begin position="139"/>
        <end position="166"/>
    </location>
</feature>
<dbReference type="PANTHER" id="PTHR30619:SF1">
    <property type="entry name" value="RECOMBINATION PROTEIN 2"/>
    <property type="match status" value="1"/>
</dbReference>
<feature type="domain" description="ComEC/Rec2-related protein" evidence="7">
    <location>
        <begin position="125"/>
        <end position="392"/>
    </location>
</feature>
<proteinExistence type="predicted"/>
<dbReference type="Pfam" id="PF03772">
    <property type="entry name" value="Competence"/>
    <property type="match status" value="1"/>
</dbReference>
<organism evidence="8 9">
    <name type="scientific">Marinomonas ostreistagni</name>
    <dbReference type="NCBI Taxonomy" id="359209"/>
    <lineage>
        <taxon>Bacteria</taxon>
        <taxon>Pseudomonadati</taxon>
        <taxon>Pseudomonadota</taxon>
        <taxon>Gammaproteobacteria</taxon>
        <taxon>Oceanospirillales</taxon>
        <taxon>Oceanospirillaceae</taxon>
        <taxon>Marinomonas</taxon>
    </lineage>
</organism>
<dbReference type="NCBIfam" id="TIGR00360">
    <property type="entry name" value="ComEC_N-term"/>
    <property type="match status" value="1"/>
</dbReference>